<feature type="region of interest" description="Disordered" evidence="1">
    <location>
        <begin position="1"/>
        <end position="20"/>
    </location>
</feature>
<dbReference type="Proteomes" id="UP000527355">
    <property type="component" value="Unassembled WGS sequence"/>
</dbReference>
<name>A0A7J7Y0I5_MYOMY</name>
<organism evidence="2 3">
    <name type="scientific">Myotis myotis</name>
    <name type="common">Greater mouse-eared bat</name>
    <name type="synonym">Vespertilio myotis</name>
    <dbReference type="NCBI Taxonomy" id="51298"/>
    <lineage>
        <taxon>Eukaryota</taxon>
        <taxon>Metazoa</taxon>
        <taxon>Chordata</taxon>
        <taxon>Craniata</taxon>
        <taxon>Vertebrata</taxon>
        <taxon>Euteleostomi</taxon>
        <taxon>Mammalia</taxon>
        <taxon>Eutheria</taxon>
        <taxon>Laurasiatheria</taxon>
        <taxon>Chiroptera</taxon>
        <taxon>Yangochiroptera</taxon>
        <taxon>Vespertilionidae</taxon>
        <taxon>Myotis</taxon>
    </lineage>
</organism>
<accession>A0A7J7Y0I5</accession>
<protein>
    <submittedName>
        <fullName evidence="2">Uncharacterized protein</fullName>
    </submittedName>
</protein>
<comment type="caution">
    <text evidence="2">The sequence shown here is derived from an EMBL/GenBank/DDBJ whole genome shotgun (WGS) entry which is preliminary data.</text>
</comment>
<proteinExistence type="predicted"/>
<evidence type="ECO:0000313" key="3">
    <source>
        <dbReference type="Proteomes" id="UP000527355"/>
    </source>
</evidence>
<dbReference type="AlphaFoldDB" id="A0A7J7Y0I5"/>
<reference evidence="2 3" key="1">
    <citation type="journal article" date="2020" name="Nature">
        <title>Six reference-quality genomes reveal evolution of bat adaptations.</title>
        <authorList>
            <person name="Jebb D."/>
            <person name="Huang Z."/>
            <person name="Pippel M."/>
            <person name="Hughes G.M."/>
            <person name="Lavrichenko K."/>
            <person name="Devanna P."/>
            <person name="Winkler S."/>
            <person name="Jermiin L.S."/>
            <person name="Skirmuntt E.C."/>
            <person name="Katzourakis A."/>
            <person name="Burkitt-Gray L."/>
            <person name="Ray D.A."/>
            <person name="Sullivan K.A.M."/>
            <person name="Roscito J.G."/>
            <person name="Kirilenko B.M."/>
            <person name="Davalos L.M."/>
            <person name="Corthals A.P."/>
            <person name="Power M.L."/>
            <person name="Jones G."/>
            <person name="Ransome R.D."/>
            <person name="Dechmann D.K.N."/>
            <person name="Locatelli A.G."/>
            <person name="Puechmaille S.J."/>
            <person name="Fedrigo O."/>
            <person name="Jarvis E.D."/>
            <person name="Hiller M."/>
            <person name="Vernes S.C."/>
            <person name="Myers E.W."/>
            <person name="Teeling E.C."/>
        </authorList>
    </citation>
    <scope>NUCLEOTIDE SEQUENCE [LARGE SCALE GENOMIC DNA]</scope>
    <source>
        <strain evidence="2">MMyoMyo1</strain>
        <tissue evidence="2">Flight muscle</tissue>
    </source>
</reference>
<evidence type="ECO:0000313" key="2">
    <source>
        <dbReference type="EMBL" id="KAF6355314.1"/>
    </source>
</evidence>
<gene>
    <name evidence="2" type="ORF">mMyoMyo1_011485</name>
</gene>
<dbReference type="EMBL" id="JABWUV010000005">
    <property type="protein sequence ID" value="KAF6355314.1"/>
    <property type="molecule type" value="Genomic_DNA"/>
</dbReference>
<sequence>MQIIHRVDAGRATAPPTPSQRLLHRHPCGTSLWFTRYKQENLSSLPVLKDTDRVERLSSPVSVSRTLCCWLRWICGLKLKREVHTPRASAQGGIHTESECTMGVHTLRVSAQGGTHTKNECTRGGG</sequence>
<keyword evidence="3" id="KW-1185">Reference proteome</keyword>
<evidence type="ECO:0000256" key="1">
    <source>
        <dbReference type="SAM" id="MobiDB-lite"/>
    </source>
</evidence>